<dbReference type="GO" id="GO:0005794">
    <property type="term" value="C:Golgi apparatus"/>
    <property type="evidence" value="ECO:0007669"/>
    <property type="project" value="TreeGrafter"/>
</dbReference>
<dbReference type="VEuPathDB" id="TrichDB:TRFO_02734"/>
<evidence type="ECO:0000256" key="4">
    <source>
        <dbReference type="ARBA" id="ARBA00022989"/>
    </source>
</evidence>
<proteinExistence type="inferred from homology"/>
<feature type="compositionally biased region" description="Acidic residues" evidence="8">
    <location>
        <begin position="326"/>
        <end position="336"/>
    </location>
</feature>
<comment type="domain">
    <text evidence="7">The DHHC domain is required for palmitoyltransferase activity.</text>
</comment>
<dbReference type="PANTHER" id="PTHR22883:SF147">
    <property type="entry name" value="PALMITOYLTRANSFERASE"/>
    <property type="match status" value="1"/>
</dbReference>
<dbReference type="PROSITE" id="PS50216">
    <property type="entry name" value="DHHC"/>
    <property type="match status" value="1"/>
</dbReference>
<dbReference type="PANTHER" id="PTHR22883">
    <property type="entry name" value="ZINC FINGER DHHC DOMAIN CONTAINING PROTEIN"/>
    <property type="match status" value="1"/>
</dbReference>
<dbReference type="GO" id="GO:0016020">
    <property type="term" value="C:membrane"/>
    <property type="evidence" value="ECO:0007669"/>
    <property type="project" value="UniProtKB-SubCell"/>
</dbReference>
<dbReference type="OrthoDB" id="9909019at2759"/>
<dbReference type="AlphaFoldDB" id="A0A1J4L3D4"/>
<keyword evidence="6 7" id="KW-0012">Acyltransferase</keyword>
<evidence type="ECO:0000256" key="3">
    <source>
        <dbReference type="ARBA" id="ARBA00022692"/>
    </source>
</evidence>
<dbReference type="Proteomes" id="UP000179807">
    <property type="component" value="Unassembled WGS sequence"/>
</dbReference>
<dbReference type="Pfam" id="PF01529">
    <property type="entry name" value="DHHC"/>
    <property type="match status" value="1"/>
</dbReference>
<dbReference type="GO" id="GO:0019706">
    <property type="term" value="F:protein-cysteine S-palmitoyltransferase activity"/>
    <property type="evidence" value="ECO:0007669"/>
    <property type="project" value="UniProtKB-EC"/>
</dbReference>
<dbReference type="InterPro" id="IPR039859">
    <property type="entry name" value="PFA4/ZDH16/20/ERF2-like"/>
</dbReference>
<dbReference type="RefSeq" id="XP_068369598.1">
    <property type="nucleotide sequence ID" value="XM_068490872.1"/>
</dbReference>
<evidence type="ECO:0000313" key="11">
    <source>
        <dbReference type="Proteomes" id="UP000179807"/>
    </source>
</evidence>
<protein>
    <recommendedName>
        <fullName evidence="7">Palmitoyltransferase</fullName>
        <ecNumber evidence="7">2.3.1.225</ecNumber>
    </recommendedName>
</protein>
<gene>
    <name evidence="10" type="ORF">TRFO_02734</name>
</gene>
<feature type="region of interest" description="Disordered" evidence="8">
    <location>
        <begin position="322"/>
        <end position="378"/>
    </location>
</feature>
<evidence type="ECO:0000256" key="7">
    <source>
        <dbReference type="RuleBase" id="RU079119"/>
    </source>
</evidence>
<dbReference type="EC" id="2.3.1.225" evidence="7"/>
<feature type="domain" description="Palmitoyltransferase DHHC" evidence="9">
    <location>
        <begin position="148"/>
        <end position="269"/>
    </location>
</feature>
<feature type="transmembrane region" description="Helical" evidence="7">
    <location>
        <begin position="64"/>
        <end position="86"/>
    </location>
</feature>
<evidence type="ECO:0000259" key="9">
    <source>
        <dbReference type="Pfam" id="PF01529"/>
    </source>
</evidence>
<comment type="subcellular location">
    <subcellularLocation>
        <location evidence="1">Membrane</location>
        <topology evidence="1">Multi-pass membrane protein</topology>
    </subcellularLocation>
</comment>
<sequence length="378" mass="44488">MGKSKRCKNAHAYEGRTVMVEGEMQKVPQFSEWRYVCRCCGGKCNLVYFPVIKRYFCNQWECNITYPLFVVFFLTIAFVFSILAIIEFLESAEQIVMLVLTSFFYLIWLISYFCAVCSSPGYLPFYWAVEKKEIFTYEQQMDGVITNKDQYDFAAYNGRPERGSFSVQARRLVLKADHICKWIANWVGLKNYRYFYQKVVWALLYFIDWFIVLILVCIKFKNNWAIKPGNIGMLICALPMLGFFVFIFIIFRRHTRYTCHNTTTLQQFKLKKNSDKHNYYDLGCWRNWVQVFGPAKYCLIWLLPIPIKRKWGGFKWEKNRDLPKSDDDDEGNEGDQQDDKESSSDDESSSSNRRETKTAIDVNESDTSSGLIESAYDV</sequence>
<keyword evidence="5 7" id="KW-0472">Membrane</keyword>
<comment type="caution">
    <text evidence="10">The sequence shown here is derived from an EMBL/GenBank/DDBJ whole genome shotgun (WGS) entry which is preliminary data.</text>
</comment>
<name>A0A1J4L3D4_9EUKA</name>
<keyword evidence="11" id="KW-1185">Reference proteome</keyword>
<evidence type="ECO:0000313" key="10">
    <source>
        <dbReference type="EMBL" id="OHT16462.1"/>
    </source>
</evidence>
<evidence type="ECO:0000256" key="1">
    <source>
        <dbReference type="ARBA" id="ARBA00004141"/>
    </source>
</evidence>
<evidence type="ECO:0000256" key="6">
    <source>
        <dbReference type="ARBA" id="ARBA00023315"/>
    </source>
</evidence>
<dbReference type="GeneID" id="94825576"/>
<dbReference type="GO" id="GO:0006612">
    <property type="term" value="P:protein targeting to membrane"/>
    <property type="evidence" value="ECO:0007669"/>
    <property type="project" value="TreeGrafter"/>
</dbReference>
<feature type="transmembrane region" description="Helical" evidence="7">
    <location>
        <begin position="230"/>
        <end position="251"/>
    </location>
</feature>
<keyword evidence="4 7" id="KW-1133">Transmembrane helix</keyword>
<feature type="transmembrane region" description="Helical" evidence="7">
    <location>
        <begin position="199"/>
        <end position="218"/>
    </location>
</feature>
<evidence type="ECO:0000256" key="8">
    <source>
        <dbReference type="SAM" id="MobiDB-lite"/>
    </source>
</evidence>
<dbReference type="EMBL" id="MLAK01000111">
    <property type="protein sequence ID" value="OHT16462.1"/>
    <property type="molecule type" value="Genomic_DNA"/>
</dbReference>
<reference evidence="10" key="1">
    <citation type="submission" date="2016-10" db="EMBL/GenBank/DDBJ databases">
        <authorList>
            <person name="Benchimol M."/>
            <person name="Almeida L.G."/>
            <person name="Vasconcelos A.T."/>
            <person name="Perreira-Neves A."/>
            <person name="Rosa I.A."/>
            <person name="Tasca T."/>
            <person name="Bogo M.R."/>
            <person name="de Souza W."/>
        </authorList>
    </citation>
    <scope>NUCLEOTIDE SEQUENCE [LARGE SCALE GENOMIC DNA]</scope>
    <source>
        <strain evidence="10">K</strain>
    </source>
</reference>
<keyword evidence="3 7" id="KW-0812">Transmembrane</keyword>
<dbReference type="GO" id="GO:0005783">
    <property type="term" value="C:endoplasmic reticulum"/>
    <property type="evidence" value="ECO:0007669"/>
    <property type="project" value="TreeGrafter"/>
</dbReference>
<dbReference type="InterPro" id="IPR001594">
    <property type="entry name" value="Palmitoyltrfase_DHHC"/>
</dbReference>
<keyword evidence="2 7" id="KW-0808">Transferase</keyword>
<organism evidence="10 11">
    <name type="scientific">Tritrichomonas foetus</name>
    <dbReference type="NCBI Taxonomy" id="1144522"/>
    <lineage>
        <taxon>Eukaryota</taxon>
        <taxon>Metamonada</taxon>
        <taxon>Parabasalia</taxon>
        <taxon>Tritrichomonadida</taxon>
        <taxon>Tritrichomonadidae</taxon>
        <taxon>Tritrichomonas</taxon>
    </lineage>
</organism>
<evidence type="ECO:0000256" key="2">
    <source>
        <dbReference type="ARBA" id="ARBA00022679"/>
    </source>
</evidence>
<evidence type="ECO:0000256" key="5">
    <source>
        <dbReference type="ARBA" id="ARBA00023136"/>
    </source>
</evidence>
<comment type="catalytic activity">
    <reaction evidence="7">
        <text>L-cysteinyl-[protein] + hexadecanoyl-CoA = S-hexadecanoyl-L-cysteinyl-[protein] + CoA</text>
        <dbReference type="Rhea" id="RHEA:36683"/>
        <dbReference type="Rhea" id="RHEA-COMP:10131"/>
        <dbReference type="Rhea" id="RHEA-COMP:11032"/>
        <dbReference type="ChEBI" id="CHEBI:29950"/>
        <dbReference type="ChEBI" id="CHEBI:57287"/>
        <dbReference type="ChEBI" id="CHEBI:57379"/>
        <dbReference type="ChEBI" id="CHEBI:74151"/>
        <dbReference type="EC" id="2.3.1.225"/>
    </reaction>
</comment>
<feature type="transmembrane region" description="Helical" evidence="7">
    <location>
        <begin position="98"/>
        <end position="123"/>
    </location>
</feature>
<comment type="similarity">
    <text evidence="7">Belongs to the DHHC palmitoyltransferase family.</text>
</comment>
<accession>A0A1J4L3D4</accession>